<dbReference type="SUPFAM" id="SSF53613">
    <property type="entry name" value="Ribokinase-like"/>
    <property type="match status" value="1"/>
</dbReference>
<comment type="caution">
    <text evidence="6">The sequence shown here is derived from an EMBL/GenBank/DDBJ whole genome shotgun (WGS) entry which is preliminary data.</text>
</comment>
<dbReference type="Proteomes" id="UP000434044">
    <property type="component" value="Unassembled WGS sequence"/>
</dbReference>
<reference evidence="6 7" key="1">
    <citation type="submission" date="2019-11" db="EMBL/GenBank/DDBJ databases">
        <title>Whole-genome sequence of the anaerobic purple sulfur bacterium Allochromatium palmeri DSM 15591.</title>
        <authorList>
            <person name="Kyndt J.A."/>
            <person name="Meyer T.E."/>
        </authorList>
    </citation>
    <scope>NUCLEOTIDE SEQUENCE [LARGE SCALE GENOMIC DNA]</scope>
    <source>
        <strain evidence="6 7">DSM 15591</strain>
    </source>
</reference>
<dbReference type="RefSeq" id="WP_155450024.1">
    <property type="nucleotide sequence ID" value="NZ_WNKT01000018.1"/>
</dbReference>
<dbReference type="EMBL" id="WNKT01000018">
    <property type="protein sequence ID" value="MTW21440.1"/>
    <property type="molecule type" value="Genomic_DNA"/>
</dbReference>
<evidence type="ECO:0000256" key="1">
    <source>
        <dbReference type="ARBA" id="ARBA00010688"/>
    </source>
</evidence>
<name>A0A6N8ED78_9GAMM</name>
<dbReference type="AlphaFoldDB" id="A0A6N8ED78"/>
<evidence type="ECO:0000256" key="4">
    <source>
        <dbReference type="RuleBase" id="RU003704"/>
    </source>
</evidence>
<keyword evidence="7" id="KW-1185">Reference proteome</keyword>
<dbReference type="InterPro" id="IPR052700">
    <property type="entry name" value="Carb_kinase_PfkB-like"/>
</dbReference>
<keyword evidence="3 4" id="KW-0418">Kinase</keyword>
<evidence type="ECO:0000256" key="3">
    <source>
        <dbReference type="ARBA" id="ARBA00022777"/>
    </source>
</evidence>
<organism evidence="6 7">
    <name type="scientific">Allochromatium palmeri</name>
    <dbReference type="NCBI Taxonomy" id="231048"/>
    <lineage>
        <taxon>Bacteria</taxon>
        <taxon>Pseudomonadati</taxon>
        <taxon>Pseudomonadota</taxon>
        <taxon>Gammaproteobacteria</taxon>
        <taxon>Chromatiales</taxon>
        <taxon>Chromatiaceae</taxon>
        <taxon>Allochromatium</taxon>
    </lineage>
</organism>
<evidence type="ECO:0000259" key="5">
    <source>
        <dbReference type="Pfam" id="PF00294"/>
    </source>
</evidence>
<evidence type="ECO:0000313" key="7">
    <source>
        <dbReference type="Proteomes" id="UP000434044"/>
    </source>
</evidence>
<dbReference type="Gene3D" id="3.40.1190.20">
    <property type="match status" value="1"/>
</dbReference>
<comment type="similarity">
    <text evidence="1 4">Belongs to the carbohydrate kinase PfkB family.</text>
</comment>
<evidence type="ECO:0000256" key="2">
    <source>
        <dbReference type="ARBA" id="ARBA00022679"/>
    </source>
</evidence>
<dbReference type="InterPro" id="IPR011611">
    <property type="entry name" value="PfkB_dom"/>
</dbReference>
<dbReference type="PANTHER" id="PTHR43320">
    <property type="entry name" value="SUGAR KINASE"/>
    <property type="match status" value="1"/>
</dbReference>
<dbReference type="PRINTS" id="PR00990">
    <property type="entry name" value="RIBOKINASE"/>
</dbReference>
<sequence length="328" mass="35384">MANYHIYGIGNALVDMEYEITPEDLGVLGIDKGVMTLVDERQQLDIMHHLKDHHHQRGSGGSAANSIIAFSQFGGKGFYSCKVADDELGHFYMNDLIEGGVDTNHHTEKDQGHTGRCVVLVTPDSDRTMCTFLGVSGNLSANELVAEALCDSDWFYTEGYLVTSDSARAASIEAKRIAEAAGVKTAISLSDPNMVKFFKPGLLEMIGSGVDLIFANEFEAMGMAGSDDLHQAVDYLKTIARNFAITRGPEGALVWDGQALIEIDPVKVEAVDTVGAGDMFAGAFLYGLSQGWSHQRAGDLASTASAKLVTALGPRLRTEETRRLLKGF</sequence>
<dbReference type="Pfam" id="PF00294">
    <property type="entry name" value="PfkB"/>
    <property type="match status" value="1"/>
</dbReference>
<gene>
    <name evidence="6" type="ORF">GJ668_10075</name>
</gene>
<dbReference type="PANTHER" id="PTHR43320:SF3">
    <property type="entry name" value="CARBOHYDRATE KINASE PFKB DOMAIN-CONTAINING PROTEIN"/>
    <property type="match status" value="1"/>
</dbReference>
<proteinExistence type="inferred from homology"/>
<dbReference type="InterPro" id="IPR029056">
    <property type="entry name" value="Ribokinase-like"/>
</dbReference>
<accession>A0A6N8ED78</accession>
<dbReference type="OrthoDB" id="9813569at2"/>
<dbReference type="CDD" id="cd01168">
    <property type="entry name" value="adenosine_kinase"/>
    <property type="match status" value="1"/>
</dbReference>
<protein>
    <submittedName>
        <fullName evidence="6">Adenosine kinase</fullName>
    </submittedName>
</protein>
<dbReference type="InterPro" id="IPR002173">
    <property type="entry name" value="Carboh/pur_kinase_PfkB_CS"/>
</dbReference>
<dbReference type="GO" id="GO:0016301">
    <property type="term" value="F:kinase activity"/>
    <property type="evidence" value="ECO:0007669"/>
    <property type="project" value="UniProtKB-KW"/>
</dbReference>
<dbReference type="InterPro" id="IPR002139">
    <property type="entry name" value="Ribo/fructo_kinase"/>
</dbReference>
<dbReference type="PROSITE" id="PS00584">
    <property type="entry name" value="PFKB_KINASES_2"/>
    <property type="match status" value="1"/>
</dbReference>
<evidence type="ECO:0000313" key="6">
    <source>
        <dbReference type="EMBL" id="MTW21440.1"/>
    </source>
</evidence>
<feature type="domain" description="Carbohydrate kinase PfkB" evidence="5">
    <location>
        <begin position="49"/>
        <end position="316"/>
    </location>
</feature>
<keyword evidence="2 4" id="KW-0808">Transferase</keyword>